<sequence>MPASATLLLYVLSTAALLAVPGPSVVYVVARAVEHGRAAGLVSVLGLETGALLHVLLAAGGVTAVLASSEWAFAVLRYGGAAYLLWLGLRQLLSRRRPAGAGPAATPASRRRLFRDGVLVDLLNPKTGLFFLAFLPQFVDPAAGPVALQVLVLGLLFVVMATATDSAYALTAAALRNRVARPASGRPVLQRTTAVVYCGLGGLAAVV</sequence>
<dbReference type="GO" id="GO:0005886">
    <property type="term" value="C:plasma membrane"/>
    <property type="evidence" value="ECO:0007669"/>
    <property type="project" value="UniProtKB-SubCell"/>
</dbReference>
<dbReference type="Pfam" id="PF01810">
    <property type="entry name" value="LysE"/>
    <property type="match status" value="1"/>
</dbReference>
<dbReference type="STRING" id="1070870.SAMN05444351_4568"/>
<feature type="transmembrane region" description="Helical" evidence="6">
    <location>
        <begin position="118"/>
        <end position="139"/>
    </location>
</feature>
<keyword evidence="5 6" id="KW-0472">Membrane</keyword>
<keyword evidence="3 6" id="KW-0812">Transmembrane</keyword>
<feature type="transmembrane region" description="Helical" evidence="6">
    <location>
        <begin position="41"/>
        <end position="65"/>
    </location>
</feature>
<accession>A0A1M5S4E8</accession>
<keyword evidence="8" id="KW-1185">Reference proteome</keyword>
<evidence type="ECO:0000313" key="8">
    <source>
        <dbReference type="Proteomes" id="UP000184471"/>
    </source>
</evidence>
<dbReference type="GO" id="GO:0015171">
    <property type="term" value="F:amino acid transmembrane transporter activity"/>
    <property type="evidence" value="ECO:0007669"/>
    <property type="project" value="TreeGrafter"/>
</dbReference>
<dbReference type="RefSeq" id="WP_073422680.1">
    <property type="nucleotide sequence ID" value="NZ_FQVX01000007.1"/>
</dbReference>
<name>A0A1M5S4E8_9ACTN</name>
<dbReference type="PIRSF" id="PIRSF006324">
    <property type="entry name" value="LeuE"/>
    <property type="match status" value="1"/>
</dbReference>
<dbReference type="AlphaFoldDB" id="A0A1M5S4E8"/>
<dbReference type="OrthoDB" id="3175972at2"/>
<keyword evidence="4 6" id="KW-1133">Transmembrane helix</keyword>
<evidence type="ECO:0000256" key="2">
    <source>
        <dbReference type="ARBA" id="ARBA00022475"/>
    </source>
</evidence>
<feature type="transmembrane region" description="Helical" evidence="6">
    <location>
        <begin position="71"/>
        <end position="89"/>
    </location>
</feature>
<evidence type="ECO:0000256" key="5">
    <source>
        <dbReference type="ARBA" id="ARBA00023136"/>
    </source>
</evidence>
<dbReference type="Proteomes" id="UP000184471">
    <property type="component" value="Unassembled WGS sequence"/>
</dbReference>
<keyword evidence="2" id="KW-1003">Cell membrane</keyword>
<evidence type="ECO:0000256" key="1">
    <source>
        <dbReference type="ARBA" id="ARBA00004651"/>
    </source>
</evidence>
<reference evidence="7 8" key="1">
    <citation type="submission" date="2016-11" db="EMBL/GenBank/DDBJ databases">
        <authorList>
            <person name="Jaros S."/>
            <person name="Januszkiewicz K."/>
            <person name="Wedrychowicz H."/>
        </authorList>
    </citation>
    <scope>NUCLEOTIDE SEQUENCE [LARGE SCALE GENOMIC DNA]</scope>
    <source>
        <strain evidence="7 8">DSM 45408</strain>
    </source>
</reference>
<evidence type="ECO:0000256" key="4">
    <source>
        <dbReference type="ARBA" id="ARBA00022989"/>
    </source>
</evidence>
<dbReference type="PANTHER" id="PTHR30086">
    <property type="entry name" value="ARGININE EXPORTER PROTEIN ARGO"/>
    <property type="match status" value="1"/>
</dbReference>
<protein>
    <submittedName>
        <fullName evidence="7">Threonine/homoserine/homoserine lactone efflux protein</fullName>
    </submittedName>
</protein>
<dbReference type="PANTHER" id="PTHR30086:SF20">
    <property type="entry name" value="ARGININE EXPORTER PROTEIN ARGO-RELATED"/>
    <property type="match status" value="1"/>
</dbReference>
<feature type="transmembrane region" description="Helical" evidence="6">
    <location>
        <begin position="6"/>
        <end position="29"/>
    </location>
</feature>
<evidence type="ECO:0000313" key="7">
    <source>
        <dbReference type="EMBL" id="SHH33467.1"/>
    </source>
</evidence>
<dbReference type="EMBL" id="FQVX01000007">
    <property type="protein sequence ID" value="SHH33467.1"/>
    <property type="molecule type" value="Genomic_DNA"/>
</dbReference>
<feature type="transmembrane region" description="Helical" evidence="6">
    <location>
        <begin position="151"/>
        <end position="175"/>
    </location>
</feature>
<proteinExistence type="predicted"/>
<evidence type="ECO:0000256" key="6">
    <source>
        <dbReference type="SAM" id="Phobius"/>
    </source>
</evidence>
<evidence type="ECO:0000256" key="3">
    <source>
        <dbReference type="ARBA" id="ARBA00022692"/>
    </source>
</evidence>
<gene>
    <name evidence="7" type="ORF">SAMN05444351_4568</name>
</gene>
<dbReference type="InterPro" id="IPR001123">
    <property type="entry name" value="LeuE-type"/>
</dbReference>
<organism evidence="7 8">
    <name type="scientific">Geodermatophilus nigrescens</name>
    <dbReference type="NCBI Taxonomy" id="1070870"/>
    <lineage>
        <taxon>Bacteria</taxon>
        <taxon>Bacillati</taxon>
        <taxon>Actinomycetota</taxon>
        <taxon>Actinomycetes</taxon>
        <taxon>Geodermatophilales</taxon>
        <taxon>Geodermatophilaceae</taxon>
        <taxon>Geodermatophilus</taxon>
    </lineage>
</organism>
<comment type="subcellular location">
    <subcellularLocation>
        <location evidence="1">Cell membrane</location>
        <topology evidence="1">Multi-pass membrane protein</topology>
    </subcellularLocation>
</comment>